<dbReference type="PROSITE" id="PS00455">
    <property type="entry name" value="AMP_BINDING"/>
    <property type="match status" value="4"/>
</dbReference>
<dbReference type="Gene3D" id="2.30.38.10">
    <property type="entry name" value="Luciferase, Domain 3"/>
    <property type="match status" value="4"/>
</dbReference>
<dbReference type="InterPro" id="IPR045851">
    <property type="entry name" value="AMP-bd_C_sf"/>
</dbReference>
<dbReference type="SMART" id="SM00823">
    <property type="entry name" value="PKS_PP"/>
    <property type="match status" value="4"/>
</dbReference>
<dbReference type="NCBIfam" id="NF004282">
    <property type="entry name" value="PRK05691.1"/>
    <property type="match status" value="4"/>
</dbReference>
<evidence type="ECO:0000256" key="4">
    <source>
        <dbReference type="ARBA" id="ARBA00022553"/>
    </source>
</evidence>
<dbReference type="SUPFAM" id="SSF53474">
    <property type="entry name" value="alpha/beta-Hydrolases"/>
    <property type="match status" value="1"/>
</dbReference>
<keyword evidence="4" id="KW-0597">Phosphoprotein</keyword>
<dbReference type="Gene3D" id="1.10.1200.10">
    <property type="entry name" value="ACP-like"/>
    <property type="match status" value="4"/>
</dbReference>
<feature type="domain" description="Carrier" evidence="5">
    <location>
        <begin position="4087"/>
        <end position="4161"/>
    </location>
</feature>
<dbReference type="InterPro" id="IPR001242">
    <property type="entry name" value="Condensation_dom"/>
</dbReference>
<dbReference type="Pfam" id="PF13193">
    <property type="entry name" value="AMP-binding_C"/>
    <property type="match status" value="4"/>
</dbReference>
<organism evidence="6 7">
    <name type="scientific">Pedobacter cryoconitis</name>
    <dbReference type="NCBI Taxonomy" id="188932"/>
    <lineage>
        <taxon>Bacteria</taxon>
        <taxon>Pseudomonadati</taxon>
        <taxon>Bacteroidota</taxon>
        <taxon>Sphingobacteriia</taxon>
        <taxon>Sphingobacteriales</taxon>
        <taxon>Sphingobacteriaceae</taxon>
        <taxon>Pedobacter</taxon>
    </lineage>
</organism>
<dbReference type="FunFam" id="3.40.50.12780:FF:000012">
    <property type="entry name" value="Non-ribosomal peptide synthetase"/>
    <property type="match status" value="3"/>
</dbReference>
<evidence type="ECO:0000313" key="6">
    <source>
        <dbReference type="EMBL" id="MBB5635247.1"/>
    </source>
</evidence>
<evidence type="ECO:0000256" key="3">
    <source>
        <dbReference type="ARBA" id="ARBA00022450"/>
    </source>
</evidence>
<evidence type="ECO:0000256" key="2">
    <source>
        <dbReference type="ARBA" id="ARBA00006432"/>
    </source>
</evidence>
<dbReference type="Pfam" id="PF00668">
    <property type="entry name" value="Condensation"/>
    <property type="match status" value="7"/>
</dbReference>
<name>A0A7W8ZJN6_9SPHI</name>
<accession>A0A7W8ZJN6</accession>
<dbReference type="Gene3D" id="1.10.10.1830">
    <property type="entry name" value="Non-ribosomal peptide synthase, adenylation domain"/>
    <property type="match status" value="1"/>
</dbReference>
<dbReference type="PROSITE" id="PS00012">
    <property type="entry name" value="PHOSPHOPANTETHEINE"/>
    <property type="match status" value="2"/>
</dbReference>
<dbReference type="GO" id="GO:0031177">
    <property type="term" value="F:phosphopantetheine binding"/>
    <property type="evidence" value="ECO:0007669"/>
    <property type="project" value="InterPro"/>
</dbReference>
<dbReference type="Gene3D" id="3.30.300.30">
    <property type="match status" value="4"/>
</dbReference>
<dbReference type="CDD" id="cd19543">
    <property type="entry name" value="DCL_NRPS"/>
    <property type="match status" value="3"/>
</dbReference>
<gene>
    <name evidence="6" type="ORF">HDE68_001132</name>
</gene>
<dbReference type="NCBIfam" id="TIGR01720">
    <property type="entry name" value="NRPS-para261"/>
    <property type="match status" value="3"/>
</dbReference>
<dbReference type="NCBIfam" id="TIGR01733">
    <property type="entry name" value="AA-adenyl-dom"/>
    <property type="match status" value="4"/>
</dbReference>
<evidence type="ECO:0000259" key="5">
    <source>
        <dbReference type="PROSITE" id="PS50075"/>
    </source>
</evidence>
<dbReference type="InterPro" id="IPR025110">
    <property type="entry name" value="AMP-bd_C"/>
</dbReference>
<dbReference type="InterPro" id="IPR020806">
    <property type="entry name" value="PKS_PP-bd"/>
</dbReference>
<dbReference type="SUPFAM" id="SSF52777">
    <property type="entry name" value="CoA-dependent acyltransferases"/>
    <property type="match status" value="14"/>
</dbReference>
<sequence>MPNFNLIDVVELLNKANNVGIKITLDDDKLKIKMHKDQVIDSSLMDELKLRKEHLITYFKKHSAAAVIADENKIVPFERGTIKHIPLSSGQERLWFLDQLEGSTAYHLQTVLRLKGKLDQQALEFALNGIVNRHEVLRTVILAEDGKPYQHILPENGWNLSVVDDLIYKNNPEALRAGIKELTDAPFNLAADHMLRAYLIVLGEEEYVLLVTMHHIASDGWSMGVIVNELIEFYNAGTEKRQAELPVLEIQYADYAVWQREKVSPQIEKFHLDYWKKKLNGVATLFLPADYPRPAVQSSKGAVSEFSFGLALAEKLQALSRSHDTTLFMTLLTAFKVLLYRYTGQDDICVGTPTAGRTQQELEGLVGFFVNTLALRSDLSENPSFEALLQQVKDTTLSAYQHQDLPLEKIVEAVVKERDLSRNPLFQVCFTLVNTSGDGDLKLQEVELSAEPMELTKIQFDFTLTLRETAEGLSGAVEYSTDLYREETISRMVGHLELLLNAIAENPVTRICDLEMLSTTEEQLLLSFNETAADHGLEPGTTLLDAFAIQVEHAPDAIAIVFEEQSLSYKELDEQANQLAHYLAVKGVTTETLVPICLGRSLEMIIGIFGVLKAGAAYVPIDPDYPASRISYILEDTAASVIITDGNSKPKLPALAGHIEVIALDEEWHEIGAHAKGPVNTSLTDENLAYVIYTSGSTGKPKGVLIEHNGVVNLAVSQRNALRLTHGTRFLQFASFGFDASCYEVFNTLLSGGVLVLPKKEDLLSAESFGVMVKRHQVEVVTLPPSYQHLVKDVLGPVTTVVSAGEPLNREDARYIKAKGVRVINAYGPTENTVCTSLTDEPILENNTVVIGKPIENVQVYIQSEQGRLCPVGVAGELCVGGPGVARGYLNRPELTAEKFIGDTYLPKPGARLYRTGDLARWLPGGHIEYLGRIDDQVKIRGFRIEPGEIEAELQLCDLVNAAVIAVKSDQNGTHRLIGYVIPEGAFDREGIVAYLKDKLPDYMIPSILLPIESIPLTPNGKIDRKALPEPGDVMVSASDYVAPRNPMEQTLTAIWQDLLGVPKVGIHDNFFELGGDSIVTIQVVSRSKRAGYDLHPKDLFIYQTVEKLSALLLARKSNEVTAEQGQLVGTAGLLPIQQWFFEATGPNPSHFNQQVLLSIDKDIEPATLVAAVEQLVTYHDALRFAYKSTGHGWEQHYGQSAGALKIVDLQKLSAHQLQDEIEAVCDQTQRSLDIEQGILFSAVLMLTPETDVHYRLLLVGHHLVVDGVSWRILLEDIGLLIAHPEQQATIVLGHKSSSYRQWHSALVSYSQRRRLMGQQSYWERITAAFHPLKTEKEEKGIVTIADTVDYTSKLDSGVTRSLLQDANRAYHTEINDLLLSALALTLAEWNGNSQVSIGLEGHGREDILKDIDTSRTVGWFTSLFPVLLEVKEDQDSASLLKTIKEQLRQVPDKGIGYGVLKYINKIDTLQGSEPWDITFNYLGQLDNLVNAEDSLDGAIENTGAAIDEAYPLRTNLAVNSVIQGGVLLVTWTYSTRHFTAEAIAGLSDAYMSHLENLVEHCINQVHVSYTPADYNLSGVVTSQELDVFLEEDFNGMPRRTQLESMYRLSSLQEGMLFHSIYDGQASAYVEQFTGELTGLNVPIFLQSWQYLLAHHSILRSGFYYDVFSVPVQCVYHEVELPVTMLDYRHLDEAEQLLAIQEFEANAKLDGFDFTVAPLMRITLTRLDDNRYRLLWNFHHMLLDGWSSPVLLEKLLLAYEALVAGNPLPVIAKDNYEDYIRYTERRDKEEEELYWRGYLKGISEGCLLPFVSTTVNRNKGIGEYRQLPLILNAAFSAQLSRFAQRHRVTVNTLIQGVWAYLLYRYTGRPDIVYGVTVSGRPEDLPGVERAVGMYINTLPLYTVVEGSAGIIQWLQELQISQLQSREYQHTPLNVTQKWAMAEGDLFDSLLVFENYPASKVVSDSSEDNVELQNAQMREQTNYPLSLIVSSGASINVVLSYNSTLLEDNYVAAIAAHIEQVFRQLLVHETGTLADIELLSSAEQEQLLKTFNNTATVYPHEQTAVSIFEAQVLRSPASPALVFENQVYTYQELNERSNQLAGYLRSKGITIDALVPICLDRSLEMAVAILGVLKAAGAYVPIDPGYPEDRISFMLEDTNASVVITTSDLKTSIGAFASADTVLLDTDWEKISTWAVTAPLNPAKPADLAYVIYTSGSTGKPKGVMVEHAGMLNHLYAKINDLQLTAETVVAFTASYTFDISVWQLFSALLCGGKTVIYSSAGILEPALLIDAVETDGVTILELVPSYLNAVLQENISVHLNKLSYLLVTGEAVSQPLLAHWFAHPHYGRIPVVNAYGPTEASDDICHHIMYETPLRISVPVGKPVQNMRIYVLSSGDQLCPVGVPGEICVAGIGVSRGYLNRPDLTASRFVNTPFEETGRMYRTGDLGRWLPDGTVEYLGRMDDQVKIRGFRIELGEIENVLQQNEAIVQAAVIVKTDESGNKRLVAYVVAEGVFDREGTVSWLKNHLPEYMVPGLFVALDELPLTGNGKIDRKGLPDPDMGSLQTGAYTAPRNGQEAILAEIWQELLHIPKVGIYDNFFELGGDSIITIQVVSRARRAGFSLHPRDLFVHQTIAGLSACLLTEAESASSGEQGLLEGESGLLPIQQHYFESGATAISHYNQDILLSIDKSVSTETISSAISQLVAAHDVLRFTYEQTAEGWKQAYGNHTGTLEISDLRQVSSEDLPAAIASNNEQYQSSLDLTAGVVLRTVLLLTPDTEVKNRLLLIVHHLAVDVVSWRILLEDLELLLSKEPLPPYKTASYRQWYQALESYAARKAVQHQRRYWETAVAAARPMRTVHAWSETLTIADIEQHTAVLDATLTRQLLQDVPRAYHTVINDVLLTALALTLARWNNHAQVVVGLEGHGREDFIPGIDISRTVGWFTSLYPVMLSVDPDADYGLQLKHIKEQLRQIPDKGLGYGVLKYIDKASALQGIDPWEVEFNYLGQLDNLVQEEGNTLLSGAAESTGRSTAESHPIRELLSVNSFIQGGELRMSWSFSKRHFTADALIAIAASYLENLENLIKHAVAVEIPVFTPSDYNLGEEITNEELDKFLDADYNGAPRRLQLESMSRLSGLQEGMLFHSFYDEQTGAYSKHFCCDLVAPNIDFFIQSWNAVIQNHTILRTGFNYKEFKIPVQLVYSDVKMPFRVLDCSMLNKEEQQDYINKYKEEDLKKGFDFTIAPLMHISLLKLDNDRYHMLWTHHHILLDGWSMPILMEELFNNYELLASGKAIQVGTPDRYEDYIRYIERQDKEESTAYWQKYLDGLEEASLLPFIQTISERTKVQGGYGDEKLHFDAAYAERLFAYTQQNRVTINTLMQGVWSYLLYRYTGRKDIVFGVVVSGRPENLSGVEDAVGMYINTLPLHNKIHLSQSIAEGLQQLQTEQSESRAYQYNSMSEIQRLFGIGGDLFDTLMVFENYPVSETLDAQPWKLNVENISTQEHSNFPLGIIIAAGKEVSINFTYNSLLEPGYVKAIASHFKVVLEQIISSKNLKFGDIDLFTTVEKEHLLHDFNDKSISAEPSQTVIARFAEQVARNPESLAIVEGINSLTYKELDERSSRFAHYLLTKGVKTGVLVPVCQERSAGILVSILAILKAGGVYVPVDPGYPADRIQYMLSDIDAGLLIANEKVLAGLPVIPELELINPEYLNEELNQYPVTAPGITLSLADLIYVIYTSGSTGQPKGVQVSHGGVSNMVSWYLARYEMTADSQTTTAAGVGFDAFGWEIWPALSIGATLHIIDDELRLSPSGLIDYYNKESITHTLLSTVMVPEFVSASRDQKIPALKYVQAGGDKLAAVDLRGLTYQIVNNYGPTENSVVTTSHILSAEDGNTAPSIGIPISNTRVYIVNSENKLSPVGVAGELCISSAGIATGYLNRESLTAEKFVKNPFHTDWGGKMYRSGDLARWLPDGNIEYLGRIDDQVKIRGYRIELGEIENVLQESDLVRNAVVLVKADDRGHKQLVSYIVPEGPFDKEGIIAYLKEKLPAYMIPVLWVSIEKLPLTSHGKIDKKMLPEPGVSTLVNSNYESPRTAAEQALVAIWQDLLRVDQVGIHDNFFELGGDSIITIQVVSRAKRAGYEFQPKDIFANHTIAGLSGLLEERTHVVSYAEEGFLTGESGLLPIQQWYFDLENPSVSHFNQHMLLTVSKQIDSDVISDSVLQLVNYHDALRFTYTEKGDKWEQDYGIYTGALETINLEELDVADVAAAIRQYGEQAQRSLDIGQGIIFRAVLFLTPEKDQNNRLLLVVHHLAVDGVSWRILLEDLELLIKQPGKNALSVLGNKSASYRQWYNALEGYGKTISKQHVYWTDVAKHYIPLPEDHDYTAHLTMDDMGTKVTRLDSKETQRLLQEALQAYHLEINDVLLCALVLALSQWSGISRISIGLEGHGREDIMAGIDTSRTVGWFTNLYPVSLETEAGRDASYALRSIKEQLRKIPAKGIGFGVLKYIEKLAALQGKGSWNIIFNYLGQLDNMVSEQGEIGMANEQAGNSIADDYPFTDKLSVNTMIQGGELLIDWSYSARHYDEASIDQLASLYMEHLQNLISHCAEQVSPAFTPFDYGLNGLVTVNELDRFLDEDYQGAPRRSQLESIYRLGGLQEGMLFHELYNEHGAFTEQLSCDLLTLQTDKFIQCWEMLIKQHSILRTGFHHDVFSVPVQCVYKEVPLSTTLLDYRGMSVQEQELAIKEYEDADRIRGFDLKTAPLMRICLIQLSDAQYRMLWSFHHILLDGWSVPVLLAELFGNYEQLEAGKPVEEQPADRYEDYIRYIEKQDKDQITAYWRNHLAPVEEGCLLPFVSATADRTRGIGMNESIIQFDAILTEQVSNYAKQQHLTVNSLMQGVWAYLLYRYTGRADVVYGVTVSGRPEDLAGIERKVGMYINTLPLYIHVDQSVDISTWLQEIQQGQLESREYQYTTLNDIQRLTSIKGDLFDTSIVFQNFPVNESDLQKGGELEVSDIVVHPQTNYPLTINVITGREINLLFIHNDELLDTKTVEMMMGHFKQVLLQLVDKGVKTWKEVELITAGEQEQLLVTFNNKVVAYPDTQTLVDLFLQQAVLTPDAPAIVFEEVTWSYRKLDEASGKLANYLRTKGVKTDTLVPVFLERSAEMVVAILGVMKAGGAYVPLDTTYPAERISYILADTKASIVITTGDISHRIYKVSDVPLVLLDQDIAVINRYPSAIEAGEVKPGDLAYVIYTSGSTGQPKGVMVEHAGMLNHLYSKVNDLQLNAESIVAFTASYTFDISVWQIFSALLSGGHTIIYPSNLLLQPAALLEKVEENGVTILELVPSYLAAVLREELTTKLEKLQYLLVTGEAVSQPLLAQWFGHPDFGRIPVVNAYGPTEASDDICHYVMHETPEQINIPLGSPIQNLQVYVLNNELNLCPIGVIGEICVAGIGVSRGYLNRPDLTAAKFIVNPFNTTSKMYRTGDLGRWLPDGNIEYLGRIDDQVKVRGFRIELGEIENVLQQYEDISQAVVVVKDDANGNKRLIAYLVTNTNYDKELMLNWLKGLLPEYMVPSFFITLQELPLTANGKIDKKALPDPDTNELLATAYIAPNNHLQAALATIWQNMLGVPRVGIHDNFFELGGLSLLVIGLVSVIKKELDLKISVRDIFNYPTIAELAEILYLRIEEAGLSADIWKNSYSEHVILLNDGPVSFPVFMLPGAAGICEVYTALGSSLNDTCALYGLQMPGVFEGEAPEHDVAVIAARNIGWMKEVQPAGPYRFIGHSMGGIMIHEMTKQLEAAGEEVQTGIILDKDTSTDSSVHGNEDNGELLFRLAMVVFELGSIVTKPYPEWIWKLKEAFSLADREKIMPVVTSIVLENIGNNKHYASFILRILNLVISNAFMEYTVTDPVNASLLIVKAAQTPWEESSESLGWEAFAAKTQAITVPGDHDSLVGNAHVQVLGAELTAYLQQFKG</sequence>
<feature type="domain" description="Carrier" evidence="5">
    <location>
        <begin position="5609"/>
        <end position="5684"/>
    </location>
</feature>
<dbReference type="PROSITE" id="PS50075">
    <property type="entry name" value="CARRIER"/>
    <property type="match status" value="4"/>
</dbReference>
<dbReference type="InterPro" id="IPR010060">
    <property type="entry name" value="NRPS_synth"/>
</dbReference>
<dbReference type="Pfam" id="PF00501">
    <property type="entry name" value="AMP-binding"/>
    <property type="match status" value="4"/>
</dbReference>
<dbReference type="Pfam" id="PF00550">
    <property type="entry name" value="PP-binding"/>
    <property type="match status" value="4"/>
</dbReference>
<dbReference type="EMBL" id="JACHCE010000001">
    <property type="protein sequence ID" value="MBB5635247.1"/>
    <property type="molecule type" value="Genomic_DNA"/>
</dbReference>
<dbReference type="InterPro" id="IPR006162">
    <property type="entry name" value="Ppantetheine_attach_site"/>
</dbReference>
<dbReference type="FunFam" id="1.10.1200.10:FF:000005">
    <property type="entry name" value="Nonribosomal peptide synthetase 1"/>
    <property type="match status" value="4"/>
</dbReference>
<dbReference type="InterPro" id="IPR023213">
    <property type="entry name" value="CAT-like_dom_sf"/>
</dbReference>
<feature type="domain" description="Carrier" evidence="5">
    <location>
        <begin position="2570"/>
        <end position="2644"/>
    </location>
</feature>
<dbReference type="InterPro" id="IPR029058">
    <property type="entry name" value="AB_hydrolase_fold"/>
</dbReference>
<dbReference type="PANTHER" id="PTHR45398">
    <property type="match status" value="1"/>
</dbReference>
<comment type="similarity">
    <text evidence="2">Belongs to the ATP-dependent AMP-binding enzyme family.</text>
</comment>
<dbReference type="Pfam" id="PF00975">
    <property type="entry name" value="Thioesterase"/>
    <property type="match status" value="1"/>
</dbReference>
<comment type="cofactor">
    <cofactor evidence="1">
        <name>pantetheine 4'-phosphate</name>
        <dbReference type="ChEBI" id="CHEBI:47942"/>
    </cofactor>
</comment>
<dbReference type="Proteomes" id="UP000537204">
    <property type="component" value="Unassembled WGS sequence"/>
</dbReference>
<dbReference type="Gene3D" id="3.30.559.10">
    <property type="entry name" value="Chloramphenicol acetyltransferase-like domain"/>
    <property type="match status" value="7"/>
</dbReference>
<dbReference type="FunFam" id="3.30.300.30:FF:000010">
    <property type="entry name" value="Enterobactin synthetase component F"/>
    <property type="match status" value="4"/>
</dbReference>
<reference evidence="6 7" key="1">
    <citation type="submission" date="2020-08" db="EMBL/GenBank/DDBJ databases">
        <title>Genomic Encyclopedia of Type Strains, Phase IV (KMG-V): Genome sequencing to study the core and pangenomes of soil and plant-associated prokaryotes.</title>
        <authorList>
            <person name="Whitman W."/>
        </authorList>
    </citation>
    <scope>NUCLEOTIDE SEQUENCE [LARGE SCALE GENOMIC DNA]</scope>
    <source>
        <strain evidence="6 7">S3M1</strain>
    </source>
</reference>
<dbReference type="Gene3D" id="3.30.559.30">
    <property type="entry name" value="Nonribosomal peptide synthetase, condensation domain"/>
    <property type="match status" value="7"/>
</dbReference>
<dbReference type="NCBIfam" id="NF003417">
    <property type="entry name" value="PRK04813.1"/>
    <property type="match status" value="4"/>
</dbReference>
<dbReference type="Gene3D" id="3.40.50.980">
    <property type="match status" value="8"/>
</dbReference>
<dbReference type="InterPro" id="IPR036736">
    <property type="entry name" value="ACP-like_sf"/>
</dbReference>
<dbReference type="InterPro" id="IPR020845">
    <property type="entry name" value="AMP-binding_CS"/>
</dbReference>
<dbReference type="FunFam" id="3.40.50.980:FF:000001">
    <property type="entry name" value="Non-ribosomal peptide synthetase"/>
    <property type="match status" value="4"/>
</dbReference>
<evidence type="ECO:0000256" key="1">
    <source>
        <dbReference type="ARBA" id="ARBA00001957"/>
    </source>
</evidence>
<dbReference type="CDD" id="cd05930">
    <property type="entry name" value="A_NRPS"/>
    <property type="match status" value="4"/>
</dbReference>
<dbReference type="GO" id="GO:0003824">
    <property type="term" value="F:catalytic activity"/>
    <property type="evidence" value="ECO:0007669"/>
    <property type="project" value="InterPro"/>
</dbReference>
<protein>
    <submittedName>
        <fullName evidence="6">Amino acid adenylation domain-containing protein/non-ribosomal peptide synthase protein (TIGR01720 family)</fullName>
    </submittedName>
</protein>
<dbReference type="InterPro" id="IPR009081">
    <property type="entry name" value="PP-bd_ACP"/>
</dbReference>
<dbReference type="PANTHER" id="PTHR45398:SF1">
    <property type="entry name" value="ENZYME, PUTATIVE (JCVI)-RELATED"/>
    <property type="match status" value="1"/>
</dbReference>
<evidence type="ECO:0000313" key="7">
    <source>
        <dbReference type="Proteomes" id="UP000537204"/>
    </source>
</evidence>
<keyword evidence="3" id="KW-0596">Phosphopantetheine</keyword>
<dbReference type="SUPFAM" id="SSF47336">
    <property type="entry name" value="ACP-like"/>
    <property type="match status" value="4"/>
</dbReference>
<dbReference type="InterPro" id="IPR001031">
    <property type="entry name" value="Thioesterase"/>
</dbReference>
<dbReference type="InterPro" id="IPR044894">
    <property type="entry name" value="TubC_N_sf"/>
</dbReference>
<proteinExistence type="inferred from homology"/>
<dbReference type="CDD" id="cd19531">
    <property type="entry name" value="LCL_NRPS-like"/>
    <property type="match status" value="1"/>
</dbReference>
<dbReference type="InterPro" id="IPR010071">
    <property type="entry name" value="AA_adenyl_dom"/>
</dbReference>
<dbReference type="InterPro" id="IPR000873">
    <property type="entry name" value="AMP-dep_synth/lig_dom"/>
</dbReference>
<dbReference type="GO" id="GO:0043041">
    <property type="term" value="P:amino acid activation for nonribosomal peptide biosynthetic process"/>
    <property type="evidence" value="ECO:0007669"/>
    <property type="project" value="UniProtKB-ARBA"/>
</dbReference>
<dbReference type="RefSeq" id="WP_183879705.1">
    <property type="nucleotide sequence ID" value="NZ_JACHCE010000001.1"/>
</dbReference>
<dbReference type="GO" id="GO:0044550">
    <property type="term" value="P:secondary metabolite biosynthetic process"/>
    <property type="evidence" value="ECO:0007669"/>
    <property type="project" value="UniProtKB-ARBA"/>
</dbReference>
<dbReference type="SUPFAM" id="SSF56801">
    <property type="entry name" value="Acetyl-CoA synthetase-like"/>
    <property type="match status" value="4"/>
</dbReference>
<dbReference type="FunFam" id="2.30.38.10:FF:000001">
    <property type="entry name" value="Non-ribosomal peptide synthetase PvdI"/>
    <property type="match status" value="4"/>
</dbReference>
<comment type="caution">
    <text evidence="6">The sequence shown here is derived from an EMBL/GenBank/DDBJ whole genome shotgun (WGS) entry which is preliminary data.</text>
</comment>
<feature type="domain" description="Carrier" evidence="5">
    <location>
        <begin position="1043"/>
        <end position="1117"/>
    </location>
</feature>
<dbReference type="FunFam" id="3.30.559.30:FF:000001">
    <property type="entry name" value="Non-ribosomal peptide synthetase"/>
    <property type="match status" value="1"/>
</dbReference>
<dbReference type="Gene3D" id="3.40.50.1820">
    <property type="entry name" value="alpha/beta hydrolase"/>
    <property type="match status" value="1"/>
</dbReference>
<dbReference type="CDD" id="cd19534">
    <property type="entry name" value="E_NRPS"/>
    <property type="match status" value="1"/>
</dbReference>